<dbReference type="CDD" id="cd06267">
    <property type="entry name" value="PBP1_LacI_sugar_binding-like"/>
    <property type="match status" value="1"/>
</dbReference>
<dbReference type="Pfam" id="PF00356">
    <property type="entry name" value="LacI"/>
    <property type="match status" value="1"/>
</dbReference>
<organism evidence="5 6">
    <name type="scientific">Butyrivibrio fibrisolvens</name>
    <dbReference type="NCBI Taxonomy" id="831"/>
    <lineage>
        <taxon>Bacteria</taxon>
        <taxon>Bacillati</taxon>
        <taxon>Bacillota</taxon>
        <taxon>Clostridia</taxon>
        <taxon>Lachnospirales</taxon>
        <taxon>Lachnospiraceae</taxon>
        <taxon>Butyrivibrio</taxon>
    </lineage>
</organism>
<dbReference type="SMART" id="SM00354">
    <property type="entry name" value="HTH_LACI"/>
    <property type="match status" value="1"/>
</dbReference>
<dbReference type="SUPFAM" id="SSF47413">
    <property type="entry name" value="lambda repressor-like DNA-binding domains"/>
    <property type="match status" value="1"/>
</dbReference>
<keyword evidence="3" id="KW-0804">Transcription</keyword>
<name>A0A1H9TV17_BUTFI</name>
<evidence type="ECO:0000256" key="3">
    <source>
        <dbReference type="ARBA" id="ARBA00023163"/>
    </source>
</evidence>
<proteinExistence type="predicted"/>
<dbReference type="Proteomes" id="UP000182584">
    <property type="component" value="Unassembled WGS sequence"/>
</dbReference>
<dbReference type="CDD" id="cd01392">
    <property type="entry name" value="HTH_LacI"/>
    <property type="match status" value="1"/>
</dbReference>
<gene>
    <name evidence="5" type="ORF">SAMN04487884_11640</name>
</gene>
<dbReference type="RefSeq" id="WP_074756771.1">
    <property type="nucleotide sequence ID" value="NZ_FOGJ01000016.1"/>
</dbReference>
<dbReference type="InterPro" id="IPR028082">
    <property type="entry name" value="Peripla_BP_I"/>
</dbReference>
<dbReference type="Gene3D" id="3.40.50.2300">
    <property type="match status" value="2"/>
</dbReference>
<dbReference type="SUPFAM" id="SSF53822">
    <property type="entry name" value="Periplasmic binding protein-like I"/>
    <property type="match status" value="1"/>
</dbReference>
<evidence type="ECO:0000256" key="2">
    <source>
        <dbReference type="ARBA" id="ARBA00023125"/>
    </source>
</evidence>
<dbReference type="GO" id="GO:0000976">
    <property type="term" value="F:transcription cis-regulatory region binding"/>
    <property type="evidence" value="ECO:0007669"/>
    <property type="project" value="TreeGrafter"/>
</dbReference>
<dbReference type="Gene3D" id="1.10.260.40">
    <property type="entry name" value="lambda repressor-like DNA-binding domains"/>
    <property type="match status" value="1"/>
</dbReference>
<dbReference type="InterPro" id="IPR010982">
    <property type="entry name" value="Lambda_DNA-bd_dom_sf"/>
</dbReference>
<protein>
    <submittedName>
        <fullName evidence="5">Transcriptional regulator, LacI family</fullName>
    </submittedName>
</protein>
<reference evidence="5 6" key="1">
    <citation type="submission" date="2016-10" db="EMBL/GenBank/DDBJ databases">
        <authorList>
            <person name="de Groot N.N."/>
        </authorList>
    </citation>
    <scope>NUCLEOTIDE SEQUENCE [LARGE SCALE GENOMIC DNA]</scope>
    <source>
        <strain evidence="5 6">AR40</strain>
    </source>
</reference>
<evidence type="ECO:0000256" key="1">
    <source>
        <dbReference type="ARBA" id="ARBA00023015"/>
    </source>
</evidence>
<dbReference type="InterPro" id="IPR000843">
    <property type="entry name" value="HTH_LacI"/>
</dbReference>
<dbReference type="PROSITE" id="PS50932">
    <property type="entry name" value="HTH_LACI_2"/>
    <property type="match status" value="1"/>
</dbReference>
<accession>A0A1H9TV17</accession>
<evidence type="ECO:0000313" key="5">
    <source>
        <dbReference type="EMBL" id="SES01200.1"/>
    </source>
</evidence>
<dbReference type="InterPro" id="IPR046335">
    <property type="entry name" value="LacI/GalR-like_sensor"/>
</dbReference>
<feature type="domain" description="HTH lacI-type" evidence="4">
    <location>
        <begin position="1"/>
        <end position="56"/>
    </location>
</feature>
<dbReference type="Pfam" id="PF13377">
    <property type="entry name" value="Peripla_BP_3"/>
    <property type="match status" value="1"/>
</dbReference>
<keyword evidence="1" id="KW-0805">Transcription regulation</keyword>
<dbReference type="PANTHER" id="PTHR30146:SF24">
    <property type="entry name" value="XYLOSE OPERON REGULATORY PROTEIN"/>
    <property type="match status" value="1"/>
</dbReference>
<dbReference type="EMBL" id="FOGJ01000016">
    <property type="protein sequence ID" value="SES01200.1"/>
    <property type="molecule type" value="Genomic_DNA"/>
</dbReference>
<keyword evidence="2" id="KW-0238">DNA-binding</keyword>
<sequence>MNLKTIAKLAGVSTATVSNVINGNYHKVSEDTRRKVEKIIKDSNYKPNAVARSLAKKESRLIGVVLPYIGKDEDFFSNPYNAHMIAALERLVRNHDYYVMLRCVADPRDIVPLLNSWNVDGAFFLGVYKDEVRDIKKTIDIPMVFIDTYAPGEKIVNVGIEDYRGGYLSAKYLIGKGHTRLALVAPVSGGEGVISQRQQGFMNACKESGIKFDPDKDIFNCASTYNSAIEIGQDIVFAGRGYTGVATMSDIVAYGLIEGFSQCGYKVPSDISVVGFDNLPDCDFMTPKLTSIAQDYEWKAAKASEYLFKMIEEGGKDLVVDERQPIRVKERQSVRDISG</sequence>
<dbReference type="PANTHER" id="PTHR30146">
    <property type="entry name" value="LACI-RELATED TRANSCRIPTIONAL REPRESSOR"/>
    <property type="match status" value="1"/>
</dbReference>
<dbReference type="OrthoDB" id="9796186at2"/>
<dbReference type="GO" id="GO:0003700">
    <property type="term" value="F:DNA-binding transcription factor activity"/>
    <property type="evidence" value="ECO:0007669"/>
    <property type="project" value="TreeGrafter"/>
</dbReference>
<evidence type="ECO:0000259" key="4">
    <source>
        <dbReference type="PROSITE" id="PS50932"/>
    </source>
</evidence>
<dbReference type="AlphaFoldDB" id="A0A1H9TV17"/>
<evidence type="ECO:0000313" key="6">
    <source>
        <dbReference type="Proteomes" id="UP000182584"/>
    </source>
</evidence>